<dbReference type="Proteomes" id="UP000315751">
    <property type="component" value="Unassembled WGS sequence"/>
</dbReference>
<dbReference type="AlphaFoldDB" id="A0A560GK51"/>
<accession>A0A560GK51</accession>
<reference evidence="1 2" key="1">
    <citation type="submission" date="2019-06" db="EMBL/GenBank/DDBJ databases">
        <title>Genomic Encyclopedia of Type Strains, Phase IV (KMG-V): Genome sequencing to study the core and pangenomes of soil and plant-associated prokaryotes.</title>
        <authorList>
            <person name="Whitman W."/>
        </authorList>
    </citation>
    <scope>NUCLEOTIDE SEQUENCE [LARGE SCALE GENOMIC DNA]</scope>
    <source>
        <strain evidence="1 2">BR 11622</strain>
    </source>
</reference>
<proteinExistence type="predicted"/>
<gene>
    <name evidence="1" type="ORF">FBZ90_12616</name>
</gene>
<organism evidence="1 2">
    <name type="scientific">Nitrospirillum amazonense</name>
    <dbReference type="NCBI Taxonomy" id="28077"/>
    <lineage>
        <taxon>Bacteria</taxon>
        <taxon>Pseudomonadati</taxon>
        <taxon>Pseudomonadota</taxon>
        <taxon>Alphaproteobacteria</taxon>
        <taxon>Rhodospirillales</taxon>
        <taxon>Azospirillaceae</taxon>
        <taxon>Nitrospirillum</taxon>
    </lineage>
</organism>
<dbReference type="EMBL" id="VITR01000026">
    <property type="protein sequence ID" value="TWB34316.1"/>
    <property type="molecule type" value="Genomic_DNA"/>
</dbReference>
<dbReference type="RefSeq" id="WP_145736521.1">
    <property type="nucleotide sequence ID" value="NZ_VITR01000026.1"/>
</dbReference>
<comment type="caution">
    <text evidence="1">The sequence shown here is derived from an EMBL/GenBank/DDBJ whole genome shotgun (WGS) entry which is preliminary data.</text>
</comment>
<evidence type="ECO:0000313" key="1">
    <source>
        <dbReference type="EMBL" id="TWB34316.1"/>
    </source>
</evidence>
<protein>
    <submittedName>
        <fullName evidence="1">Uncharacterized protein</fullName>
    </submittedName>
</protein>
<name>A0A560GK51_9PROT</name>
<keyword evidence="2" id="KW-1185">Reference proteome</keyword>
<sequence length="241" mass="27340">MKRRIKGWLGVAALIGSSAVGGAGILEAGTALFSFFHTKEMDKGKEPKLSVEFVQVQMDKPLHVTKGIGMFGRSVMDADWEVLVANASDAPVTIKDFDANSYLYMQINEKFGIIPMHFRNRNDMVLSIREKDSNKDAIPTRIDGHDFRRWIVHSRVEISPYAEELLGYEIRYRPETTLKEAENILLKSGTDFFTNLVKIENGQRHVDYTLAFPDKGTLELTLMTDTEGPFRGRGFWYGLNQ</sequence>
<evidence type="ECO:0000313" key="2">
    <source>
        <dbReference type="Proteomes" id="UP000315751"/>
    </source>
</evidence>